<evidence type="ECO:0000256" key="1">
    <source>
        <dbReference type="ARBA" id="ARBA00023002"/>
    </source>
</evidence>
<dbReference type="InterPro" id="IPR002563">
    <property type="entry name" value="Flavin_Rdtase-like_dom"/>
</dbReference>
<dbReference type="PANTHER" id="PTHR30466:SF1">
    <property type="entry name" value="FMN REDUCTASE (NADH) RUTF"/>
    <property type="match status" value="1"/>
</dbReference>
<proteinExistence type="predicted"/>
<dbReference type="EMBL" id="JAELVF020000001">
    <property type="protein sequence ID" value="MBU7597841.1"/>
    <property type="molecule type" value="Genomic_DNA"/>
</dbReference>
<dbReference type="SMART" id="SM00903">
    <property type="entry name" value="Flavin_Reduct"/>
    <property type="match status" value="1"/>
</dbReference>
<feature type="region of interest" description="Disordered" evidence="2">
    <location>
        <begin position="204"/>
        <end position="235"/>
    </location>
</feature>
<protein>
    <submittedName>
        <fullName evidence="4">Flavin reductase family protein</fullName>
    </submittedName>
</protein>
<dbReference type="GO" id="GO:0010181">
    <property type="term" value="F:FMN binding"/>
    <property type="evidence" value="ECO:0007669"/>
    <property type="project" value="InterPro"/>
</dbReference>
<dbReference type="RefSeq" id="WP_211042177.1">
    <property type="nucleotide sequence ID" value="NZ_JAELVF020000001.1"/>
</dbReference>
<dbReference type="SUPFAM" id="SSF50475">
    <property type="entry name" value="FMN-binding split barrel"/>
    <property type="match status" value="1"/>
</dbReference>
<name>A0A949JMI0_9ACTN</name>
<gene>
    <name evidence="4" type="ORF">JGS22_009475</name>
</gene>
<sequence length="235" mass="24019">MSTQAAPARPQAVRRRNAVLRSLASGVAVLTVRSGDRLHGTTVSTLTSVSRKPLIIGVCLRPGSAMADLVRTEERFVANVLSGEQHALARWFANRARPEGAAQFDEVSWMPGSRSAGGAPLLDGAVAQLTCRLSSCVPVGDHEVLLGLVTEATANGGEPLLSYAGALHAPVLYDPAANALPPSALPTAALPTAALPAPALYDPTGLPPAANAARPSATAGTPVPSIAAGEEGKYR</sequence>
<dbReference type="Pfam" id="PF01613">
    <property type="entry name" value="Flavin_Reduct"/>
    <property type="match status" value="1"/>
</dbReference>
<dbReference type="GO" id="GO:0042602">
    <property type="term" value="F:riboflavin reductase (NADPH) activity"/>
    <property type="evidence" value="ECO:0007669"/>
    <property type="project" value="TreeGrafter"/>
</dbReference>
<dbReference type="Proteomes" id="UP000694501">
    <property type="component" value="Unassembled WGS sequence"/>
</dbReference>
<keyword evidence="5" id="KW-1185">Reference proteome</keyword>
<evidence type="ECO:0000256" key="2">
    <source>
        <dbReference type="SAM" id="MobiDB-lite"/>
    </source>
</evidence>
<dbReference type="PANTHER" id="PTHR30466">
    <property type="entry name" value="FLAVIN REDUCTASE"/>
    <property type="match status" value="1"/>
</dbReference>
<keyword evidence="1" id="KW-0560">Oxidoreductase</keyword>
<reference evidence="4" key="1">
    <citation type="submission" date="2021-06" db="EMBL/GenBank/DDBJ databases">
        <title>Sequencing of actinobacteria type strains.</title>
        <authorList>
            <person name="Nguyen G.-S."/>
            <person name="Wentzel A."/>
        </authorList>
    </citation>
    <scope>NUCLEOTIDE SEQUENCE</scope>
    <source>
        <strain evidence="4">P38-E01</strain>
    </source>
</reference>
<evidence type="ECO:0000313" key="5">
    <source>
        <dbReference type="Proteomes" id="UP000694501"/>
    </source>
</evidence>
<evidence type="ECO:0000313" key="4">
    <source>
        <dbReference type="EMBL" id="MBU7597841.1"/>
    </source>
</evidence>
<dbReference type="Gene3D" id="2.30.110.10">
    <property type="entry name" value="Electron Transport, Fmn-binding Protein, Chain A"/>
    <property type="match status" value="1"/>
</dbReference>
<comment type="caution">
    <text evidence="4">The sequence shown here is derived from an EMBL/GenBank/DDBJ whole genome shotgun (WGS) entry which is preliminary data.</text>
</comment>
<accession>A0A949JMI0</accession>
<organism evidence="4 5">
    <name type="scientific">Streptomyces tardus</name>
    <dbReference type="NCBI Taxonomy" id="2780544"/>
    <lineage>
        <taxon>Bacteria</taxon>
        <taxon>Bacillati</taxon>
        <taxon>Actinomycetota</taxon>
        <taxon>Actinomycetes</taxon>
        <taxon>Kitasatosporales</taxon>
        <taxon>Streptomycetaceae</taxon>
        <taxon>Streptomyces</taxon>
    </lineage>
</organism>
<dbReference type="AlphaFoldDB" id="A0A949JMI0"/>
<evidence type="ECO:0000259" key="3">
    <source>
        <dbReference type="SMART" id="SM00903"/>
    </source>
</evidence>
<feature type="compositionally biased region" description="Low complexity" evidence="2">
    <location>
        <begin position="207"/>
        <end position="219"/>
    </location>
</feature>
<dbReference type="InterPro" id="IPR012349">
    <property type="entry name" value="Split_barrel_FMN-bd"/>
</dbReference>
<feature type="domain" description="Flavin reductase like" evidence="3">
    <location>
        <begin position="20"/>
        <end position="169"/>
    </location>
</feature>
<dbReference type="InterPro" id="IPR050268">
    <property type="entry name" value="NADH-dep_flavin_reductase"/>
</dbReference>